<reference evidence="1 2" key="1">
    <citation type="journal article" date="2018" name="Mol. Biol. Evol.">
        <title>Broad Genomic Sampling Reveals a Smut Pathogenic Ancestry of the Fungal Clade Ustilaginomycotina.</title>
        <authorList>
            <person name="Kijpornyongpan T."/>
            <person name="Mondo S.J."/>
            <person name="Barry K."/>
            <person name="Sandor L."/>
            <person name="Lee J."/>
            <person name="Lipzen A."/>
            <person name="Pangilinan J."/>
            <person name="LaButti K."/>
            <person name="Hainaut M."/>
            <person name="Henrissat B."/>
            <person name="Grigoriev I.V."/>
            <person name="Spatafora J.W."/>
            <person name="Aime M.C."/>
        </authorList>
    </citation>
    <scope>NUCLEOTIDE SEQUENCE [LARGE SCALE GENOMIC DNA]</scope>
    <source>
        <strain evidence="1 2">SA 807</strain>
    </source>
</reference>
<accession>A0ACD0P4V1</accession>
<dbReference type="Proteomes" id="UP000245626">
    <property type="component" value="Unassembled WGS sequence"/>
</dbReference>
<proteinExistence type="predicted"/>
<keyword evidence="2" id="KW-1185">Reference proteome</keyword>
<dbReference type="EMBL" id="KZ819743">
    <property type="protein sequence ID" value="PWN53076.1"/>
    <property type="molecule type" value="Genomic_DNA"/>
</dbReference>
<sequence>MASYHQLPNGEEEINLDKDTHTRRPPPTSTTRHTSTNRGRIQNAFDRAVDSFDRAAPNWLRKRATPINALVAFGGLLILTLVVGYMVLLGKPDSAISKSKFGQAVGLGPGDYLNAAKTDQVPLETDPFVNDVVLITKVGSATLFERLMTHVALRSASGSVAPKSLFFSDAESRVGEIHIQDILANVSDRIKKDREFSQLYSITHDLLDNHQRLDQVLDKETGWKLDKFKFLPMMGEAYRKYPDAKWYVMVEADTFLFWNQLVKWLKAQDHEEQLYFGHPSFTDHEGKSFMFSHGGSGFVLSKGIMDATYGLDPEFEHHQDDLVLHSAFGDALLSLAIFNTTTVKIDKLSEQGWEKFNDVPPRQLKFRKDVWCNQLFTFHHVTPNDIYDLYDFQTRIEARLKKNDFLRWADVWEEFKPQYLKKTVMPGKEVLKRGWQVMWDWDSETDDSYTSDAVRCQEKCRENEDCYMWEWKEDGGSGRKRSENSLRSRSDRGNCRWTSQFLRIGVINPDNERIFSGWMGDRIERWAKVNQCAGREGFTWEPSSE</sequence>
<evidence type="ECO:0000313" key="2">
    <source>
        <dbReference type="Proteomes" id="UP000245626"/>
    </source>
</evidence>
<gene>
    <name evidence="1" type="ORF">IE53DRAFT_366669</name>
</gene>
<name>A0ACD0P4V1_9BASI</name>
<protein>
    <submittedName>
        <fullName evidence="1">Uncharacterized protein</fullName>
    </submittedName>
</protein>
<organism evidence="1 2">
    <name type="scientific">Violaceomyces palustris</name>
    <dbReference type="NCBI Taxonomy" id="1673888"/>
    <lineage>
        <taxon>Eukaryota</taxon>
        <taxon>Fungi</taxon>
        <taxon>Dikarya</taxon>
        <taxon>Basidiomycota</taxon>
        <taxon>Ustilaginomycotina</taxon>
        <taxon>Ustilaginomycetes</taxon>
        <taxon>Violaceomycetales</taxon>
        <taxon>Violaceomycetaceae</taxon>
        <taxon>Violaceomyces</taxon>
    </lineage>
</organism>
<evidence type="ECO:0000313" key="1">
    <source>
        <dbReference type="EMBL" id="PWN53076.1"/>
    </source>
</evidence>